<feature type="region of interest" description="Disordered" evidence="1">
    <location>
        <begin position="626"/>
        <end position="650"/>
    </location>
</feature>
<keyword evidence="3" id="KW-1185">Reference proteome</keyword>
<proteinExistence type="predicted"/>
<gene>
    <name evidence="2" type="ORF">ENSA5_39470</name>
</gene>
<dbReference type="Pfam" id="PF13665">
    <property type="entry name" value="Tox-PAAR-like"/>
    <property type="match status" value="1"/>
</dbReference>
<reference evidence="2 3" key="1">
    <citation type="submission" date="2018-03" db="EMBL/GenBank/DDBJ databases">
        <title>Draft Genome Sequences of the Obligatory Marine Myxobacteria Enhygromyxa salina SWB005.</title>
        <authorList>
            <person name="Poehlein A."/>
            <person name="Moghaddam J.A."/>
            <person name="Harms H."/>
            <person name="Alanjari M."/>
            <person name="Koenig G.M."/>
            <person name="Daniel R."/>
            <person name="Schaeberle T.F."/>
        </authorList>
    </citation>
    <scope>NUCLEOTIDE SEQUENCE [LARGE SCALE GENOMIC DNA]</scope>
    <source>
        <strain evidence="2 3">SWB005</strain>
    </source>
</reference>
<dbReference type="EMBL" id="PVNK01000171">
    <property type="protein sequence ID" value="PRP95362.1"/>
    <property type="molecule type" value="Genomic_DNA"/>
</dbReference>
<evidence type="ECO:0000313" key="3">
    <source>
        <dbReference type="Proteomes" id="UP000237968"/>
    </source>
</evidence>
<dbReference type="RefSeq" id="WP_106393258.1">
    <property type="nucleotide sequence ID" value="NZ_PVNK01000171.1"/>
</dbReference>
<organism evidence="2 3">
    <name type="scientific">Enhygromyxa salina</name>
    <dbReference type="NCBI Taxonomy" id="215803"/>
    <lineage>
        <taxon>Bacteria</taxon>
        <taxon>Pseudomonadati</taxon>
        <taxon>Myxococcota</taxon>
        <taxon>Polyangia</taxon>
        <taxon>Nannocystales</taxon>
        <taxon>Nannocystaceae</taxon>
        <taxon>Enhygromyxa</taxon>
    </lineage>
</organism>
<dbReference type="OrthoDB" id="5514772at2"/>
<dbReference type="Proteomes" id="UP000237968">
    <property type="component" value="Unassembled WGS sequence"/>
</dbReference>
<dbReference type="AlphaFoldDB" id="A0A2S9XR75"/>
<protein>
    <submittedName>
        <fullName evidence="2">Uncharacterized protein</fullName>
    </submittedName>
</protein>
<accession>A0A2S9XR75</accession>
<evidence type="ECO:0000256" key="1">
    <source>
        <dbReference type="SAM" id="MobiDB-lite"/>
    </source>
</evidence>
<name>A0A2S9XR75_9BACT</name>
<comment type="caution">
    <text evidence="2">The sequence shown here is derived from an EMBL/GenBank/DDBJ whole genome shotgun (WGS) entry which is preliminary data.</text>
</comment>
<sequence length="650" mass="70313">MALTVFAEKMGFFHKGCAGIGVAPVDVCLSPPPGPVPIPYTNVLFAKDLIKGSKTVHIDGEPTFLEDYSMTSKSIGDEGGTLGGSVVSGVILRNGYFMVWSMTVQVEGLGVCRHGDIMGQNSASGPPPSSLNAGGLCKPAPVKAPAPGPVAARRAAEAEVLDATGPGDSEVVEVPPCDFEKITIKCSHTGEGDGKRGFGPFEYTFNGQIQDNLPRPAKGSKRVFTSNIQVVAGEDDRRAEKLEVELTGGPGYGCDKVHPFISLTDRATGKPETYSGATKKEFSLKCRKVELPVIAYMSPAALIGYFFFSPKSTRRYTLEVESCGVLEDKSPGFRKLSRTIDVYSSDQYKLSLSIPEVFNRKYAGAAIKKLEPNAQWEAGEKDGWDKGYKDGSDWFGDKPPVNEVIKKTGGSITLERNSEDLKATAKLGEIIQGFINVQNNIQSVMNFIEKFQPQVGWKFNFSIAFFTGELAFEWGSKEWKDHTVFNWWKFEAALSLLKLELEASFGVEFKVWVFGVTILVFGKVSGEAKLSAGCEATPDEPEWGTTIGVEVKGELGIKGALGADWVAADGKFELVFPFEASPKIDDKDGLKIDWKLGFKGLTGNVTGYLKGVGSFQRTFPIMKPRSLGEGTFPSGEKNETGIPSPQGAIK</sequence>
<evidence type="ECO:0000313" key="2">
    <source>
        <dbReference type="EMBL" id="PRP95362.1"/>
    </source>
</evidence>